<dbReference type="SMART" id="SM00609">
    <property type="entry name" value="VIT"/>
    <property type="match status" value="1"/>
</dbReference>
<feature type="domain" description="VWFA" evidence="2">
    <location>
        <begin position="326"/>
        <end position="496"/>
    </location>
</feature>
<dbReference type="NCBIfam" id="TIGR03788">
    <property type="entry name" value="marine_srt_targ"/>
    <property type="match status" value="1"/>
</dbReference>
<dbReference type="InterPro" id="IPR022440">
    <property type="entry name" value="CHP03788"/>
</dbReference>
<keyword evidence="1" id="KW-0472">Membrane</keyword>
<accession>A0A2P8EZT0</accession>
<dbReference type="PANTHER" id="PTHR45737">
    <property type="entry name" value="VON WILLEBRAND FACTOR A DOMAIN-CONTAINING PROTEIN 5A"/>
    <property type="match status" value="1"/>
</dbReference>
<dbReference type="InterPro" id="IPR002035">
    <property type="entry name" value="VWF_A"/>
</dbReference>
<organism evidence="4 5">
    <name type="scientific">Marinobacterium halophilum</name>
    <dbReference type="NCBI Taxonomy" id="267374"/>
    <lineage>
        <taxon>Bacteria</taxon>
        <taxon>Pseudomonadati</taxon>
        <taxon>Pseudomonadota</taxon>
        <taxon>Gammaproteobacteria</taxon>
        <taxon>Oceanospirillales</taxon>
        <taxon>Oceanospirillaceae</taxon>
        <taxon>Marinobacterium</taxon>
    </lineage>
</organism>
<sequence>MATLSQISRLPRMLGAVLLLCLQVASVSAESLKGGDVTRGSLVSRDEAGQVAEMPLLDTQVKMTVTGPILRAEVTQTFTNPSDSWSEALYLFPLPNEAAVDHLQMIIGDRIVEGEIKEKEAAKATYEAAKTDGKQAALVEQDRPNLFHTSVANIPPNGKVTIKIEYQQTLVWQDGAFSLRFPLAITPRYAGMTEPARREIKGEISLANGWQVLPGERETRMVNSVDEQSVQGKVAIEVVLQPGFELDYLRSPSHSLEQASDETEQQALSVLIDQSDEYKDFVLNWAPVASAQPRAAFFSEHKNGENYGLLMLMPPQDIDASAVNREVIFVIDTSGSMGGTSMIAAREALKAGINGLSSGDAFNIVEFNSSTSVLHRRAVAASEPNKRRALQFIEQLDADGGTEMRSALEAALSRDDDSRRLRQVIFITDGSVSDERGLFKLINDRLQGTRLFTVGIGSAPNSFFMEEAAVAGHGTFTYIATADEAQTVMENLFDRLAQPALTHIRVAGADVHAVMPTQIPDLYAGEPLAVAMKLESGSQQVEISGRIGDVAWSETLTVQPSDESAGVEMDWAQRAVQDWRRAYLRGESQERMRNAIVELGLKHHLVTPYTSMVAVDKTPVRSAAEPLTSQAVPTAKPHGLQLALAQGATGYQWTLMMGLVLLLVGGGLLIQLRRQAGDSELQA</sequence>
<name>A0A2P8EZT0_9GAMM</name>
<dbReference type="InterPro" id="IPR036465">
    <property type="entry name" value="vWFA_dom_sf"/>
</dbReference>
<dbReference type="PANTHER" id="PTHR45737:SF6">
    <property type="entry name" value="VON WILLEBRAND FACTOR A DOMAIN-CONTAINING PROTEIN 5A"/>
    <property type="match status" value="1"/>
</dbReference>
<evidence type="ECO:0000313" key="5">
    <source>
        <dbReference type="Proteomes" id="UP000242133"/>
    </source>
</evidence>
<dbReference type="SUPFAM" id="SSF53300">
    <property type="entry name" value="vWA-like"/>
    <property type="match status" value="1"/>
</dbReference>
<evidence type="ECO:0000259" key="2">
    <source>
        <dbReference type="PROSITE" id="PS50234"/>
    </source>
</evidence>
<dbReference type="PROSITE" id="PS50234">
    <property type="entry name" value="VWFA"/>
    <property type="match status" value="1"/>
</dbReference>
<gene>
    <name evidence="4" type="ORF">CLV44_106147</name>
</gene>
<dbReference type="Gene3D" id="3.40.50.410">
    <property type="entry name" value="von Willebrand factor, type A domain"/>
    <property type="match status" value="1"/>
</dbReference>
<evidence type="ECO:0000259" key="3">
    <source>
        <dbReference type="PROSITE" id="PS51468"/>
    </source>
</evidence>
<dbReference type="Pfam" id="PF13768">
    <property type="entry name" value="VWA_3"/>
    <property type="match status" value="1"/>
</dbReference>
<dbReference type="Proteomes" id="UP000242133">
    <property type="component" value="Unassembled WGS sequence"/>
</dbReference>
<dbReference type="Pfam" id="PF08487">
    <property type="entry name" value="VIT"/>
    <property type="match status" value="1"/>
</dbReference>
<dbReference type="EMBL" id="PYGI01000006">
    <property type="protein sequence ID" value="PSL14967.1"/>
    <property type="molecule type" value="Genomic_DNA"/>
</dbReference>
<keyword evidence="5" id="KW-1185">Reference proteome</keyword>
<dbReference type="AlphaFoldDB" id="A0A2P8EZT0"/>
<feature type="domain" description="VIT" evidence="3">
    <location>
        <begin position="40"/>
        <end position="168"/>
    </location>
</feature>
<reference evidence="4 5" key="1">
    <citation type="submission" date="2018-03" db="EMBL/GenBank/DDBJ databases">
        <title>Genomic Encyclopedia of Archaeal and Bacterial Type Strains, Phase II (KMG-II): from individual species to whole genera.</title>
        <authorList>
            <person name="Goeker M."/>
        </authorList>
    </citation>
    <scope>NUCLEOTIDE SEQUENCE [LARGE SCALE GENOMIC DNA]</scope>
    <source>
        <strain evidence="4 5">DSM 17586</strain>
    </source>
</reference>
<dbReference type="PROSITE" id="PS51468">
    <property type="entry name" value="VIT"/>
    <property type="match status" value="1"/>
</dbReference>
<protein>
    <submittedName>
        <fullName evidence="4">Ca-activated chloride channel family protein</fullName>
    </submittedName>
</protein>
<comment type="caution">
    <text evidence="4">The sequence shown here is derived from an EMBL/GenBank/DDBJ whole genome shotgun (WGS) entry which is preliminary data.</text>
</comment>
<keyword evidence="1" id="KW-0812">Transmembrane</keyword>
<evidence type="ECO:0000256" key="1">
    <source>
        <dbReference type="SAM" id="Phobius"/>
    </source>
</evidence>
<dbReference type="SMART" id="SM00327">
    <property type="entry name" value="VWA"/>
    <property type="match status" value="1"/>
</dbReference>
<dbReference type="InterPro" id="IPR013694">
    <property type="entry name" value="VIT"/>
</dbReference>
<proteinExistence type="predicted"/>
<dbReference type="RefSeq" id="WP_170069276.1">
    <property type="nucleotide sequence ID" value="NZ_PYGI01000006.1"/>
</dbReference>
<evidence type="ECO:0000313" key="4">
    <source>
        <dbReference type="EMBL" id="PSL14967.1"/>
    </source>
</evidence>
<feature type="transmembrane region" description="Helical" evidence="1">
    <location>
        <begin position="650"/>
        <end position="670"/>
    </location>
</feature>
<keyword evidence="1" id="KW-1133">Transmembrane helix</keyword>